<dbReference type="Proteomes" id="UP001189429">
    <property type="component" value="Unassembled WGS sequence"/>
</dbReference>
<name>A0ABN9XME8_9DINO</name>
<evidence type="ECO:0000313" key="1">
    <source>
        <dbReference type="EMBL" id="CAK0901065.1"/>
    </source>
</evidence>
<proteinExistence type="predicted"/>
<protein>
    <recommendedName>
        <fullName evidence="3">S1 motif domain-containing protein</fullName>
    </recommendedName>
</protein>
<feature type="non-terminal residue" evidence="1">
    <location>
        <position position="125"/>
    </location>
</feature>
<evidence type="ECO:0000313" key="2">
    <source>
        <dbReference type="Proteomes" id="UP001189429"/>
    </source>
</evidence>
<reference evidence="1" key="1">
    <citation type="submission" date="2023-10" db="EMBL/GenBank/DDBJ databases">
        <authorList>
            <person name="Chen Y."/>
            <person name="Shah S."/>
            <person name="Dougan E. K."/>
            <person name="Thang M."/>
            <person name="Chan C."/>
        </authorList>
    </citation>
    <scope>NUCLEOTIDE SEQUENCE [LARGE SCALE GENOMIC DNA]</scope>
</reference>
<organism evidence="1 2">
    <name type="scientific">Prorocentrum cordatum</name>
    <dbReference type="NCBI Taxonomy" id="2364126"/>
    <lineage>
        <taxon>Eukaryota</taxon>
        <taxon>Sar</taxon>
        <taxon>Alveolata</taxon>
        <taxon>Dinophyceae</taxon>
        <taxon>Prorocentrales</taxon>
        <taxon>Prorocentraceae</taxon>
        <taxon>Prorocentrum</taxon>
    </lineage>
</organism>
<evidence type="ECO:0008006" key="3">
    <source>
        <dbReference type="Google" id="ProtNLM"/>
    </source>
</evidence>
<dbReference type="EMBL" id="CAUYUJ010020876">
    <property type="protein sequence ID" value="CAK0901065.1"/>
    <property type="molecule type" value="Genomic_DNA"/>
</dbReference>
<comment type="caution">
    <text evidence="1">The sequence shown here is derived from an EMBL/GenBank/DDBJ whole genome shotgun (WGS) entry which is preliminary data.</text>
</comment>
<sequence length="125" mass="13601">MQEVESKMRGDEGTSPLFQVVVEFFKPFGAVVRTTSGLPGFIATGDLGDLAGNTRMLGQTITVEVLPRFTDRELLNNMNPQGPSEFGLRFSYKNAASRELSTSKEEGEVVEGVISAIFPATLELK</sequence>
<keyword evidence="2" id="KW-1185">Reference proteome</keyword>
<accession>A0ABN9XME8</accession>
<gene>
    <name evidence="1" type="ORF">PCOR1329_LOCUS78156</name>
</gene>